<name>A0A0D5NEC2_9BACL</name>
<reference evidence="2" key="2">
    <citation type="submission" date="2015-03" db="EMBL/GenBank/DDBJ databases">
        <title>Genome sequence of Paenibacillus beijingensis strain DSM 24997T.</title>
        <authorList>
            <person name="Kwak Y."/>
            <person name="Shin J.-H."/>
        </authorList>
    </citation>
    <scope>NUCLEOTIDE SEQUENCE [LARGE SCALE GENOMIC DNA]</scope>
    <source>
        <strain evidence="2">DSM 24997</strain>
    </source>
</reference>
<keyword evidence="1" id="KW-0540">Nuclease</keyword>
<accession>A0A0D5NEC2</accession>
<gene>
    <name evidence="1" type="ORF">VN24_01865</name>
</gene>
<evidence type="ECO:0000313" key="1">
    <source>
        <dbReference type="EMBL" id="AJY73601.1"/>
    </source>
</evidence>
<dbReference type="KEGG" id="pbj:VN24_01865"/>
<dbReference type="Pfam" id="PF26595">
    <property type="entry name" value="A_ENA"/>
    <property type="match status" value="1"/>
</dbReference>
<dbReference type="PATRIC" id="fig|1126833.4.peg.412"/>
<proteinExistence type="predicted"/>
<protein>
    <submittedName>
        <fullName evidence="1">Restriction endonuclease S subunit</fullName>
    </submittedName>
</protein>
<keyword evidence="1" id="KW-0378">Hydrolase</keyword>
<dbReference type="AlphaFoldDB" id="A0A0D5NEC2"/>
<evidence type="ECO:0000313" key="2">
    <source>
        <dbReference type="Proteomes" id="UP000032633"/>
    </source>
</evidence>
<keyword evidence="2" id="KW-1185">Reference proteome</keyword>
<dbReference type="HOGENOM" id="CLU_2118637_0_0_9"/>
<organism evidence="1 2">
    <name type="scientific">Paenibacillus beijingensis</name>
    <dbReference type="NCBI Taxonomy" id="1126833"/>
    <lineage>
        <taxon>Bacteria</taxon>
        <taxon>Bacillati</taxon>
        <taxon>Bacillota</taxon>
        <taxon>Bacilli</taxon>
        <taxon>Bacillales</taxon>
        <taxon>Paenibacillaceae</taxon>
        <taxon>Paenibacillus</taxon>
    </lineage>
</organism>
<dbReference type="STRING" id="1126833.VN24_01865"/>
<dbReference type="EMBL" id="CP011058">
    <property type="protein sequence ID" value="AJY73601.1"/>
    <property type="molecule type" value="Genomic_DNA"/>
</dbReference>
<dbReference type="RefSeq" id="WP_045669036.1">
    <property type="nucleotide sequence ID" value="NZ_CP011058.1"/>
</dbReference>
<dbReference type="InterPro" id="IPR058705">
    <property type="entry name" value="A_ENA"/>
</dbReference>
<dbReference type="OrthoDB" id="2664174at2"/>
<reference evidence="1 2" key="1">
    <citation type="journal article" date="2015" name="J. Biotechnol.">
        <title>Complete genome sequence of Paenibacillus beijingensis 7188(T) (=DSM 24997(T)), a novel rhizobacterium from jujube garden soil.</title>
        <authorList>
            <person name="Kwak Y."/>
            <person name="Shin J.H."/>
        </authorList>
    </citation>
    <scope>NUCLEOTIDE SEQUENCE [LARGE SCALE GENOMIC DNA]</scope>
    <source>
        <strain evidence="1 2">DSM 24997</strain>
    </source>
</reference>
<keyword evidence="1" id="KW-0255">Endonuclease</keyword>
<sequence>MSEREQSLVRLLETTALLQWNIAHILDAKALEAEKVRTWIYNHISNDSHPKQQVQLDESVKVHDQIIDIIDGINKLGQGMVSMLKVVLRHEHDSRSMMDGFGGGMMGGGMMGGGMDFGDRP</sequence>
<dbReference type="Proteomes" id="UP000032633">
    <property type="component" value="Chromosome"/>
</dbReference>
<dbReference type="GO" id="GO:0004519">
    <property type="term" value="F:endonuclease activity"/>
    <property type="evidence" value="ECO:0007669"/>
    <property type="project" value="UniProtKB-KW"/>
</dbReference>